<evidence type="ECO:0000313" key="2">
    <source>
        <dbReference type="Proteomes" id="UP000887159"/>
    </source>
</evidence>
<gene>
    <name evidence="1" type="ORF">TNCV_2379891</name>
</gene>
<dbReference type="Proteomes" id="UP000887159">
    <property type="component" value="Unassembled WGS sequence"/>
</dbReference>
<name>A0A8X6RGN0_TRICX</name>
<proteinExistence type="predicted"/>
<evidence type="ECO:0000313" key="1">
    <source>
        <dbReference type="EMBL" id="GFX94916.1"/>
    </source>
</evidence>
<dbReference type="EMBL" id="BMAU01021181">
    <property type="protein sequence ID" value="GFX94916.1"/>
    <property type="molecule type" value="Genomic_DNA"/>
</dbReference>
<comment type="caution">
    <text evidence="1">The sequence shown here is derived from an EMBL/GenBank/DDBJ whole genome shotgun (WGS) entry which is preliminary data.</text>
</comment>
<reference evidence="1" key="1">
    <citation type="submission" date="2020-08" db="EMBL/GenBank/DDBJ databases">
        <title>Multicomponent nature underlies the extraordinary mechanical properties of spider dragline silk.</title>
        <authorList>
            <person name="Kono N."/>
            <person name="Nakamura H."/>
            <person name="Mori M."/>
            <person name="Yoshida Y."/>
            <person name="Ohtoshi R."/>
            <person name="Malay A.D."/>
            <person name="Moran D.A.P."/>
            <person name="Tomita M."/>
            <person name="Numata K."/>
            <person name="Arakawa K."/>
        </authorList>
    </citation>
    <scope>NUCLEOTIDE SEQUENCE</scope>
</reference>
<dbReference type="AlphaFoldDB" id="A0A8X6RGN0"/>
<sequence>MRELAAQQLFRVPPCHEDTIHIHLQTSMSSPRFNPSPYSTAVSVTNHYTGWASNPTTINVTWKKYRIFSKINRGDVIVT</sequence>
<organism evidence="1 2">
    <name type="scientific">Trichonephila clavipes</name>
    <name type="common">Golden silk orbweaver</name>
    <name type="synonym">Nephila clavipes</name>
    <dbReference type="NCBI Taxonomy" id="2585209"/>
    <lineage>
        <taxon>Eukaryota</taxon>
        <taxon>Metazoa</taxon>
        <taxon>Ecdysozoa</taxon>
        <taxon>Arthropoda</taxon>
        <taxon>Chelicerata</taxon>
        <taxon>Arachnida</taxon>
        <taxon>Araneae</taxon>
        <taxon>Araneomorphae</taxon>
        <taxon>Entelegynae</taxon>
        <taxon>Araneoidea</taxon>
        <taxon>Nephilidae</taxon>
        <taxon>Trichonephila</taxon>
    </lineage>
</organism>
<accession>A0A8X6RGN0</accession>
<protein>
    <submittedName>
        <fullName evidence="1">Uncharacterized protein</fullName>
    </submittedName>
</protein>
<keyword evidence="2" id="KW-1185">Reference proteome</keyword>